<gene>
    <name evidence="4" type="ORF">I7X43_14945</name>
</gene>
<name>A0A931IWI0_9BURK</name>
<comment type="caution">
    <text evidence="4">The sequence shown here is derived from an EMBL/GenBank/DDBJ whole genome shotgun (WGS) entry which is preliminary data.</text>
</comment>
<evidence type="ECO:0000256" key="1">
    <source>
        <dbReference type="ARBA" id="ARBA00022553"/>
    </source>
</evidence>
<organism evidence="4 5">
    <name type="scientific">Inhella gelatinilytica</name>
    <dbReference type="NCBI Taxonomy" id="2795030"/>
    <lineage>
        <taxon>Bacteria</taxon>
        <taxon>Pseudomonadati</taxon>
        <taxon>Pseudomonadota</taxon>
        <taxon>Betaproteobacteria</taxon>
        <taxon>Burkholderiales</taxon>
        <taxon>Sphaerotilaceae</taxon>
        <taxon>Inhella</taxon>
    </lineage>
</organism>
<evidence type="ECO:0000313" key="4">
    <source>
        <dbReference type="EMBL" id="MBH9554140.1"/>
    </source>
</evidence>
<dbReference type="EMBL" id="JAEDAL010000009">
    <property type="protein sequence ID" value="MBH9554140.1"/>
    <property type="molecule type" value="Genomic_DNA"/>
</dbReference>
<dbReference type="SUPFAM" id="SSF52172">
    <property type="entry name" value="CheY-like"/>
    <property type="match status" value="1"/>
</dbReference>
<evidence type="ECO:0000256" key="2">
    <source>
        <dbReference type="PROSITE-ProRule" id="PRU00169"/>
    </source>
</evidence>
<evidence type="ECO:0000313" key="5">
    <source>
        <dbReference type="Proteomes" id="UP000620139"/>
    </source>
</evidence>
<dbReference type="RefSeq" id="WP_198101754.1">
    <property type="nucleotide sequence ID" value="NZ_JAEDAL010000009.1"/>
</dbReference>
<dbReference type="PANTHER" id="PTHR44591">
    <property type="entry name" value="STRESS RESPONSE REGULATOR PROTEIN 1"/>
    <property type="match status" value="1"/>
</dbReference>
<dbReference type="SMART" id="SM00448">
    <property type="entry name" value="REC"/>
    <property type="match status" value="1"/>
</dbReference>
<dbReference type="InterPro" id="IPR001789">
    <property type="entry name" value="Sig_transdc_resp-reg_receiver"/>
</dbReference>
<dbReference type="PROSITE" id="PS50110">
    <property type="entry name" value="RESPONSE_REGULATORY"/>
    <property type="match status" value="1"/>
</dbReference>
<dbReference type="InterPro" id="IPR011006">
    <property type="entry name" value="CheY-like_superfamily"/>
</dbReference>
<feature type="modified residue" description="4-aspartylphosphate" evidence="2">
    <location>
        <position position="55"/>
    </location>
</feature>
<dbReference type="GO" id="GO:0000160">
    <property type="term" value="P:phosphorelay signal transduction system"/>
    <property type="evidence" value="ECO:0007669"/>
    <property type="project" value="InterPro"/>
</dbReference>
<sequence>MTTYRLLYIEDNPVNTLVVEELVARRPDVELRCAEDGQEGLALATEWKPHLVLLDMQLPDMDGFAVWHQLKSHPDTAQIPCIALSANAMPEDIRAALALGFADYWTKPIDFQKFAEGLAQRLPPG</sequence>
<feature type="domain" description="Response regulatory" evidence="3">
    <location>
        <begin position="5"/>
        <end position="122"/>
    </location>
</feature>
<reference evidence="4" key="1">
    <citation type="submission" date="2020-12" db="EMBL/GenBank/DDBJ databases">
        <title>The genome sequence of Inhella sp. 4Y17.</title>
        <authorList>
            <person name="Liu Y."/>
        </authorList>
    </citation>
    <scope>NUCLEOTIDE SEQUENCE</scope>
    <source>
        <strain evidence="4">4Y10</strain>
    </source>
</reference>
<dbReference type="Gene3D" id="3.40.50.2300">
    <property type="match status" value="1"/>
</dbReference>
<proteinExistence type="predicted"/>
<keyword evidence="1 2" id="KW-0597">Phosphoprotein</keyword>
<dbReference type="PANTHER" id="PTHR44591:SF23">
    <property type="entry name" value="CHEY SUBFAMILY"/>
    <property type="match status" value="1"/>
</dbReference>
<accession>A0A931IWI0</accession>
<dbReference type="InterPro" id="IPR050595">
    <property type="entry name" value="Bact_response_regulator"/>
</dbReference>
<keyword evidence="5" id="KW-1185">Reference proteome</keyword>
<evidence type="ECO:0000259" key="3">
    <source>
        <dbReference type="PROSITE" id="PS50110"/>
    </source>
</evidence>
<dbReference type="AlphaFoldDB" id="A0A931IWI0"/>
<protein>
    <submittedName>
        <fullName evidence="4">Response regulator</fullName>
    </submittedName>
</protein>
<dbReference type="Proteomes" id="UP000620139">
    <property type="component" value="Unassembled WGS sequence"/>
</dbReference>
<dbReference type="Pfam" id="PF00072">
    <property type="entry name" value="Response_reg"/>
    <property type="match status" value="1"/>
</dbReference>